<accession>A0A166G4P9</accession>
<reference evidence="1" key="2">
    <citation type="submission" date="2022-03" db="EMBL/GenBank/DDBJ databases">
        <title>Draft title - Genomic analysis of global carrot germplasm unveils the trajectory of domestication and the origin of high carotenoid orange carrot.</title>
        <authorList>
            <person name="Iorizzo M."/>
            <person name="Ellison S."/>
            <person name="Senalik D."/>
            <person name="Macko-Podgorni A."/>
            <person name="Grzebelus D."/>
            <person name="Bostan H."/>
            <person name="Rolling W."/>
            <person name="Curaba J."/>
            <person name="Simon P."/>
        </authorList>
    </citation>
    <scope>NUCLEOTIDE SEQUENCE</scope>
    <source>
        <tissue evidence="1">Leaf</tissue>
    </source>
</reference>
<evidence type="ECO:0000313" key="2">
    <source>
        <dbReference type="Proteomes" id="UP000077755"/>
    </source>
</evidence>
<evidence type="ECO:0000313" key="1">
    <source>
        <dbReference type="EMBL" id="WOG81929.1"/>
    </source>
</evidence>
<dbReference type="Proteomes" id="UP000077755">
    <property type="component" value="Chromosome 1"/>
</dbReference>
<protein>
    <submittedName>
        <fullName evidence="1">Uncharacterized protein</fullName>
    </submittedName>
</protein>
<dbReference type="EMBL" id="CP093343">
    <property type="protein sequence ID" value="WOG81929.1"/>
    <property type="molecule type" value="Genomic_DNA"/>
</dbReference>
<proteinExistence type="predicted"/>
<name>A0A166G4P9_DAUCS</name>
<sequence length="161" mass="18049">MASGMNTIQTLPLDMIGELLEATLGHGFQCFNNLFKAWAQSQRTLVIRKLLGNLSISRLFRFWKRGSTEDTASFEEFMHVACDMGVGDAIVFTSCRELFSNPGNNNAQFAALEELSGRGYFLGQVATFITKVLFRRHSSVSALNALLSLHQNNLYRQIYSV</sequence>
<gene>
    <name evidence="1" type="ORF">DCAR_0101086</name>
</gene>
<dbReference type="AlphaFoldDB" id="A0A166G4P9"/>
<dbReference type="Gramene" id="KZN08530">
    <property type="protein sequence ID" value="KZN08530"/>
    <property type="gene ID" value="DCAR_001060"/>
</dbReference>
<reference evidence="1" key="1">
    <citation type="journal article" date="2016" name="Nat. Genet.">
        <title>A high-quality carrot genome assembly provides new insights into carotenoid accumulation and asterid genome evolution.</title>
        <authorList>
            <person name="Iorizzo M."/>
            <person name="Ellison S."/>
            <person name="Senalik D."/>
            <person name="Zeng P."/>
            <person name="Satapoomin P."/>
            <person name="Huang J."/>
            <person name="Bowman M."/>
            <person name="Iovene M."/>
            <person name="Sanseverino W."/>
            <person name="Cavagnaro P."/>
            <person name="Yildiz M."/>
            <person name="Macko-Podgorni A."/>
            <person name="Moranska E."/>
            <person name="Grzebelus E."/>
            <person name="Grzebelus D."/>
            <person name="Ashrafi H."/>
            <person name="Zheng Z."/>
            <person name="Cheng S."/>
            <person name="Spooner D."/>
            <person name="Van Deynze A."/>
            <person name="Simon P."/>
        </authorList>
    </citation>
    <scope>NUCLEOTIDE SEQUENCE</scope>
    <source>
        <tissue evidence="1">Leaf</tissue>
    </source>
</reference>
<keyword evidence="2" id="KW-1185">Reference proteome</keyword>
<organism evidence="1 2">
    <name type="scientific">Daucus carota subsp. sativus</name>
    <name type="common">Carrot</name>
    <dbReference type="NCBI Taxonomy" id="79200"/>
    <lineage>
        <taxon>Eukaryota</taxon>
        <taxon>Viridiplantae</taxon>
        <taxon>Streptophyta</taxon>
        <taxon>Embryophyta</taxon>
        <taxon>Tracheophyta</taxon>
        <taxon>Spermatophyta</taxon>
        <taxon>Magnoliopsida</taxon>
        <taxon>eudicotyledons</taxon>
        <taxon>Gunneridae</taxon>
        <taxon>Pentapetalae</taxon>
        <taxon>asterids</taxon>
        <taxon>campanulids</taxon>
        <taxon>Apiales</taxon>
        <taxon>Apiaceae</taxon>
        <taxon>Apioideae</taxon>
        <taxon>Scandiceae</taxon>
        <taxon>Daucinae</taxon>
        <taxon>Daucus</taxon>
        <taxon>Daucus sect. Daucus</taxon>
    </lineage>
</organism>